<dbReference type="Gene3D" id="1.10.510.10">
    <property type="entry name" value="Transferase(Phosphotransferase) domain 1"/>
    <property type="match status" value="1"/>
</dbReference>
<evidence type="ECO:0000256" key="13">
    <source>
        <dbReference type="SAM" id="MobiDB-lite"/>
    </source>
</evidence>
<dbReference type="GO" id="GO:0030447">
    <property type="term" value="P:filamentous growth"/>
    <property type="evidence" value="ECO:0007669"/>
    <property type="project" value="UniProtKB-ARBA"/>
</dbReference>
<evidence type="ECO:0000256" key="2">
    <source>
        <dbReference type="ARBA" id="ARBA00022527"/>
    </source>
</evidence>
<dbReference type="CDD" id="cd14008">
    <property type="entry name" value="STKc_LKB1_CaMKK"/>
    <property type="match status" value="1"/>
</dbReference>
<dbReference type="Proteomes" id="UP001202479">
    <property type="component" value="Unassembled WGS sequence"/>
</dbReference>
<dbReference type="SMART" id="SM00220">
    <property type="entry name" value="S_TKc"/>
    <property type="match status" value="1"/>
</dbReference>
<comment type="caution">
    <text evidence="15">The sequence shown here is derived from an EMBL/GenBank/DDBJ whole genome shotgun (WGS) entry which is preliminary data.</text>
</comment>
<dbReference type="FunFam" id="1.10.510.10:FF:001578">
    <property type="entry name" value="Serine/threonine protein kinase"/>
    <property type="match status" value="1"/>
</dbReference>
<keyword evidence="3" id="KW-0808">Transferase</keyword>
<dbReference type="PROSITE" id="PS00108">
    <property type="entry name" value="PROTEIN_KINASE_ST"/>
    <property type="match status" value="1"/>
</dbReference>
<dbReference type="PROSITE" id="PS00107">
    <property type="entry name" value="PROTEIN_KINASE_ATP"/>
    <property type="match status" value="1"/>
</dbReference>
<evidence type="ECO:0000256" key="5">
    <source>
        <dbReference type="ARBA" id="ARBA00022777"/>
    </source>
</evidence>
<keyword evidence="4 10" id="KW-0547">Nucleotide-binding</keyword>
<comment type="catalytic activity">
    <reaction evidence="8">
        <text>L-seryl-[protein] + ATP = O-phospho-L-seryl-[protein] + ADP + H(+)</text>
        <dbReference type="Rhea" id="RHEA:17989"/>
        <dbReference type="Rhea" id="RHEA-COMP:9863"/>
        <dbReference type="Rhea" id="RHEA-COMP:11604"/>
        <dbReference type="ChEBI" id="CHEBI:15378"/>
        <dbReference type="ChEBI" id="CHEBI:29999"/>
        <dbReference type="ChEBI" id="CHEBI:30616"/>
        <dbReference type="ChEBI" id="CHEBI:83421"/>
        <dbReference type="ChEBI" id="CHEBI:456216"/>
        <dbReference type="EC" id="2.7.11.1"/>
    </reaction>
</comment>
<dbReference type="InterPro" id="IPR008271">
    <property type="entry name" value="Ser/Thr_kinase_AS"/>
</dbReference>
<feature type="region of interest" description="Disordered" evidence="13">
    <location>
        <begin position="221"/>
        <end position="242"/>
    </location>
</feature>
<evidence type="ECO:0000313" key="16">
    <source>
        <dbReference type="Proteomes" id="UP001202479"/>
    </source>
</evidence>
<keyword evidence="5" id="KW-0418">Kinase</keyword>
<feature type="region of interest" description="Disordered" evidence="13">
    <location>
        <begin position="52"/>
        <end position="79"/>
    </location>
</feature>
<protein>
    <recommendedName>
        <fullName evidence="1">non-specific serine/threonine protein kinase</fullName>
        <ecNumber evidence="1">2.7.11.1</ecNumber>
    </recommendedName>
</protein>
<evidence type="ECO:0000256" key="6">
    <source>
        <dbReference type="ARBA" id="ARBA00022840"/>
    </source>
</evidence>
<feature type="binding site" evidence="12">
    <location>
        <position position="294"/>
    </location>
    <ligand>
        <name>ATP</name>
        <dbReference type="ChEBI" id="CHEBI:30616"/>
    </ligand>
</feature>
<name>A0AAI9SUX3_9ASCO</name>
<evidence type="ECO:0000256" key="11">
    <source>
        <dbReference type="PIRSR" id="PIRSR630616-3"/>
    </source>
</evidence>
<dbReference type="GO" id="GO:0042149">
    <property type="term" value="P:cellular response to glucose starvation"/>
    <property type="evidence" value="ECO:0007669"/>
    <property type="project" value="UniProtKB-ARBA"/>
</dbReference>
<evidence type="ECO:0000256" key="8">
    <source>
        <dbReference type="ARBA" id="ARBA00048679"/>
    </source>
</evidence>
<dbReference type="PANTHER" id="PTHR24350">
    <property type="entry name" value="SERINE/THREONINE-PROTEIN KINASE IAL-RELATED"/>
    <property type="match status" value="1"/>
</dbReference>
<reference evidence="15" key="1">
    <citation type="journal article" date="2022" name="DNA Res.">
        <title>Genome analysis of five recently described species of the CUG-Ser clade uncovers Candida theae as a new hybrid lineage with pathogenic potential in the Candida parapsilosis species complex.</title>
        <authorList>
            <person name="Mixao V."/>
            <person name="Del Olmo V."/>
            <person name="Hegedusova E."/>
            <person name="Saus E."/>
            <person name="Pryszcz L."/>
            <person name="Cillingova A."/>
            <person name="Nosek J."/>
            <person name="Gabaldon T."/>
        </authorList>
    </citation>
    <scope>NUCLEOTIDE SEQUENCE</scope>
    <source>
        <strain evidence="15">CBS 10844</strain>
    </source>
</reference>
<dbReference type="GO" id="GO:0004674">
    <property type="term" value="F:protein serine/threonine kinase activity"/>
    <property type="evidence" value="ECO:0007669"/>
    <property type="project" value="UniProtKB-KW"/>
</dbReference>
<dbReference type="GO" id="GO:0005524">
    <property type="term" value="F:ATP binding"/>
    <property type="evidence" value="ECO:0007669"/>
    <property type="project" value="UniProtKB-UniRule"/>
</dbReference>
<dbReference type="GeneID" id="73381658"/>
<dbReference type="FunFam" id="3.30.200.20:FF:000206">
    <property type="entry name" value="Serine/threonine-protein kinase Ssp1"/>
    <property type="match status" value="1"/>
</dbReference>
<evidence type="ECO:0000256" key="4">
    <source>
        <dbReference type="ARBA" id="ARBA00022741"/>
    </source>
</evidence>
<feature type="region of interest" description="Disordered" evidence="13">
    <location>
        <begin position="1141"/>
        <end position="1183"/>
    </location>
</feature>
<feature type="compositionally biased region" description="Polar residues" evidence="13">
    <location>
        <begin position="982"/>
        <end position="998"/>
    </location>
</feature>
<feature type="compositionally biased region" description="Low complexity" evidence="13">
    <location>
        <begin position="1144"/>
        <end position="1166"/>
    </location>
</feature>
<evidence type="ECO:0000256" key="3">
    <source>
        <dbReference type="ARBA" id="ARBA00022679"/>
    </source>
</evidence>
<evidence type="ECO:0000256" key="12">
    <source>
        <dbReference type="PROSITE-ProRule" id="PRU10141"/>
    </source>
</evidence>
<proteinExistence type="predicted"/>
<feature type="compositionally biased region" description="Polar residues" evidence="13">
    <location>
        <begin position="94"/>
        <end position="110"/>
    </location>
</feature>
<dbReference type="InterPro" id="IPR000719">
    <property type="entry name" value="Prot_kinase_dom"/>
</dbReference>
<dbReference type="SUPFAM" id="SSF56112">
    <property type="entry name" value="Protein kinase-like (PK-like)"/>
    <property type="match status" value="1"/>
</dbReference>
<evidence type="ECO:0000256" key="10">
    <source>
        <dbReference type="PIRSR" id="PIRSR630616-2"/>
    </source>
</evidence>
<evidence type="ECO:0000256" key="7">
    <source>
        <dbReference type="ARBA" id="ARBA00047899"/>
    </source>
</evidence>
<feature type="cross-link" description="Glycyl lysine isopeptide (Lys-Gly) (interchain with G-Cter in SUMO2)" evidence="11">
    <location>
        <position position="475"/>
    </location>
</feature>
<feature type="domain" description="Protein kinase" evidence="14">
    <location>
        <begin position="265"/>
        <end position="645"/>
    </location>
</feature>
<dbReference type="InterPro" id="IPR017441">
    <property type="entry name" value="Protein_kinase_ATP_BS"/>
</dbReference>
<dbReference type="Pfam" id="PF00069">
    <property type="entry name" value="Pkinase"/>
    <property type="match status" value="2"/>
</dbReference>
<gene>
    <name evidence="15" type="ORF">KGF56_004043</name>
</gene>
<feature type="region of interest" description="Disordered" evidence="13">
    <location>
        <begin position="1"/>
        <end position="33"/>
    </location>
</feature>
<feature type="compositionally biased region" description="Low complexity" evidence="13">
    <location>
        <begin position="116"/>
        <end position="125"/>
    </location>
</feature>
<evidence type="ECO:0000313" key="15">
    <source>
        <dbReference type="EMBL" id="KAI3403154.2"/>
    </source>
</evidence>
<accession>A0AAI9SUX3</accession>
<evidence type="ECO:0000256" key="9">
    <source>
        <dbReference type="PIRSR" id="PIRSR630616-1"/>
    </source>
</evidence>
<feature type="region of interest" description="Disordered" evidence="13">
    <location>
        <begin position="905"/>
        <end position="953"/>
    </location>
</feature>
<feature type="region of interest" description="Disordered" evidence="13">
    <location>
        <begin position="159"/>
        <end position="183"/>
    </location>
</feature>
<dbReference type="Gene3D" id="3.30.200.20">
    <property type="entry name" value="Phosphorylase Kinase, domain 1"/>
    <property type="match status" value="1"/>
</dbReference>
<organism evidence="15 16">
    <name type="scientific">Candida oxycetoniae</name>
    <dbReference type="NCBI Taxonomy" id="497107"/>
    <lineage>
        <taxon>Eukaryota</taxon>
        <taxon>Fungi</taxon>
        <taxon>Dikarya</taxon>
        <taxon>Ascomycota</taxon>
        <taxon>Saccharomycotina</taxon>
        <taxon>Pichiomycetes</taxon>
        <taxon>Debaryomycetaceae</taxon>
        <taxon>Candida/Lodderomyces clade</taxon>
        <taxon>Candida</taxon>
    </lineage>
</organism>
<feature type="region of interest" description="Disordered" evidence="13">
    <location>
        <begin position="798"/>
        <end position="821"/>
    </location>
</feature>
<comment type="catalytic activity">
    <reaction evidence="7">
        <text>L-threonyl-[protein] + ATP = O-phospho-L-threonyl-[protein] + ADP + H(+)</text>
        <dbReference type="Rhea" id="RHEA:46608"/>
        <dbReference type="Rhea" id="RHEA-COMP:11060"/>
        <dbReference type="Rhea" id="RHEA-COMP:11605"/>
        <dbReference type="ChEBI" id="CHEBI:15378"/>
        <dbReference type="ChEBI" id="CHEBI:30013"/>
        <dbReference type="ChEBI" id="CHEBI:30616"/>
        <dbReference type="ChEBI" id="CHEBI:61977"/>
        <dbReference type="ChEBI" id="CHEBI:456216"/>
        <dbReference type="EC" id="2.7.11.1"/>
    </reaction>
</comment>
<feature type="binding site" evidence="10">
    <location>
        <position position="491"/>
    </location>
    <ligand>
        <name>ATP</name>
        <dbReference type="ChEBI" id="CHEBI:30616"/>
    </ligand>
</feature>
<feature type="compositionally biased region" description="Low complexity" evidence="13">
    <location>
        <begin position="908"/>
        <end position="928"/>
    </location>
</feature>
<evidence type="ECO:0000259" key="14">
    <source>
        <dbReference type="PROSITE" id="PS50011"/>
    </source>
</evidence>
<feature type="compositionally biased region" description="Acidic residues" evidence="13">
    <location>
        <begin position="1170"/>
        <end position="1183"/>
    </location>
</feature>
<feature type="compositionally biased region" description="Polar residues" evidence="13">
    <location>
        <begin position="929"/>
        <end position="953"/>
    </location>
</feature>
<keyword evidence="2" id="KW-0723">Serine/threonine-protein kinase</keyword>
<feature type="compositionally biased region" description="Low complexity" evidence="13">
    <location>
        <begin position="807"/>
        <end position="821"/>
    </location>
</feature>
<sequence length="1448" mass="160456">MSSLSTSPVTTTNTTTTNNNTTTTTSTSTTETASGIQRHQLFHHLQPLFSNHLNPFHKSAENKNPGVPLPRGTTKQQPPCYADIHVDTMKDNNIQQLSQNPIDSTKNANGVKTRESSSCSPFSSPNDNILDYDHHQHQQHQVDTQHTTPSIPGLHVSTFEQQQQQEQEQTSNDDNNNNNGNARLKSPILEQSQQRLDRYGGVSSNNGFISPVFFHSAERSRSQSNTNLYSKPPTSKSGYSPPVKETTRVLLEYDPITRRKVLNTYEILKEIGRGEHGKVKLAKDLINNELVAIKIINRKSKRERPALRMRKDSKTPLINEYERKIKREIAIMKKCKHKHIVSLREVLDDATSLKIYLVLEYMGKGEIKWKKLQSDLLSKGKTYSFDDNITSSTTTTNSNSNSNGDNNSEEDIPCCGSGGGPRQPHHRLSSNNDEDLLSNEFSPNLTFRQSRKIFRDVLLGLEYLHMQGVVHRDIKPANLLVSSDNVVKISDFGVSFASSLSECEEGHLVNELDLAKTAGTPAFFAPELCQLDTGESGGEGDGESNDDRVPKSPKIDKRIDIWALGVTLYCLLFGKVPFNADTEYELFSVIVNKPLEFPKSISEFNSPSSVHEEEFELAKDLVSKMLRKNSQERITIKEIKEHPFTLMDLDDDMESLYDLFNLNSTNGYETPLDFNLEDHDIVSKNEIDNAVIGVGTRIKRNLVKAIKAGGLKDSEIKSKFHAMQLELSKSESSDESSSSYSNFNSAIKLNRLQNNYSVILSEQPITASASPLPLPLPLSLPVVNDSSTTTLTKNIPELHNHTPHIPSQLSHQVSTNSSSSISYQNPYSLTVPREGGKSILHEMIDSQNATSTSRRGSAGGVEAPQIETKRNVGGNLYLKNQSVLETFKGIQQEDDKRRRSSLFSVHLNSSNKSSTSNEVSSTNAATTSKSIFQSQDHVKTQSQVPPFQKESQTIVTPIPVPAVKPNFELIQYQMGRSDGQSDEQLSPTGNAGNNRNEPFLNTTVAKHLDLDDHLDTSFMSLPLTGSFASLDSINDDYLNMKYKEYENMIANGGTDSVFAKQMLRRKPSFSEADLGKCFPTNDINDRFRAFNLGEQMSSTYNKAKSSKREGGGGGTNNDEEEAENGIAPEIGNAKFFSQNSSCESYSSHTTDNASSSSSPSFSNKKSGNIIDDEEEDEESDEEDLTLAFRSKIAPANRPPFLSHATRAKSHDSHLPYLAGSTQRVDDVAPVIFHAGSPEFEDVPSALIGATLVANNSRSSQVINSGLAEVSPHSGVQKSVVEKNVSSIPSVSLPPPLARAVLSPSLPVAAAAAASAASLSIKPASIENLKESNKKSIEARQNNLKQQQSNLHKQLFRQHIYNYQFNNHYNKAPIFSHFPNATKHLDNDHQVIVETSARKFQENRPSYYRSNSVAVGVLQHTPDEMVKDMIEERRESNNGCDETSKKKEQ</sequence>
<dbReference type="RefSeq" id="XP_049178901.1">
    <property type="nucleotide sequence ID" value="XM_049325441.1"/>
</dbReference>
<feature type="compositionally biased region" description="Low complexity" evidence="13">
    <location>
        <begin position="160"/>
        <end position="181"/>
    </location>
</feature>
<dbReference type="GO" id="GO:0001558">
    <property type="term" value="P:regulation of cell growth"/>
    <property type="evidence" value="ECO:0007669"/>
    <property type="project" value="UniProtKB-ARBA"/>
</dbReference>
<feature type="region of interest" description="Disordered" evidence="13">
    <location>
        <begin position="1100"/>
        <end position="1121"/>
    </location>
</feature>
<feature type="active site" description="Proton acceptor" evidence="9">
    <location>
        <position position="473"/>
    </location>
</feature>
<keyword evidence="6 10" id="KW-0067">ATP-binding</keyword>
<feature type="region of interest" description="Disordered" evidence="13">
    <location>
        <begin position="847"/>
        <end position="866"/>
    </location>
</feature>
<evidence type="ECO:0000256" key="1">
    <source>
        <dbReference type="ARBA" id="ARBA00012513"/>
    </source>
</evidence>
<dbReference type="InterPro" id="IPR030616">
    <property type="entry name" value="Aur-like"/>
</dbReference>
<dbReference type="EMBL" id="JAHUZD010000137">
    <property type="protein sequence ID" value="KAI3403154.2"/>
    <property type="molecule type" value="Genomic_DNA"/>
</dbReference>
<dbReference type="InterPro" id="IPR011009">
    <property type="entry name" value="Kinase-like_dom_sf"/>
</dbReference>
<keyword evidence="16" id="KW-1185">Reference proteome</keyword>
<feature type="compositionally biased region" description="Low complexity" evidence="13">
    <location>
        <begin position="387"/>
        <end position="406"/>
    </location>
</feature>
<feature type="region of interest" description="Disordered" evidence="13">
    <location>
        <begin position="94"/>
        <end position="131"/>
    </location>
</feature>
<feature type="region of interest" description="Disordered" evidence="13">
    <location>
        <begin position="387"/>
        <end position="435"/>
    </location>
</feature>
<feature type="region of interest" description="Disordered" evidence="13">
    <location>
        <begin position="977"/>
        <end position="998"/>
    </location>
</feature>
<dbReference type="PROSITE" id="PS50011">
    <property type="entry name" value="PROTEIN_KINASE_DOM"/>
    <property type="match status" value="1"/>
</dbReference>
<dbReference type="EC" id="2.7.11.1" evidence="1"/>
<feature type="compositionally biased region" description="Polar residues" evidence="13">
    <location>
        <begin position="222"/>
        <end position="238"/>
    </location>
</feature>